<protein>
    <submittedName>
        <fullName evidence="1">Uncharacterized protein</fullName>
    </submittedName>
</protein>
<dbReference type="STRING" id="427683.A5481_26950"/>
<dbReference type="OrthoDB" id="8007476at2"/>
<organism evidence="1 2">
    <name type="scientific">Methylobacterium platani</name>
    <dbReference type="NCBI Taxonomy" id="427683"/>
    <lineage>
        <taxon>Bacteria</taxon>
        <taxon>Pseudomonadati</taxon>
        <taxon>Pseudomonadota</taxon>
        <taxon>Alphaproteobacteria</taxon>
        <taxon>Hyphomicrobiales</taxon>
        <taxon>Methylobacteriaceae</taxon>
        <taxon>Methylobacterium</taxon>
    </lineage>
</organism>
<proteinExistence type="predicted"/>
<evidence type="ECO:0000313" key="2">
    <source>
        <dbReference type="Proteomes" id="UP000078316"/>
    </source>
</evidence>
<comment type="caution">
    <text evidence="1">The sequence shown here is derived from an EMBL/GenBank/DDBJ whole genome shotgun (WGS) entry which is preliminary data.</text>
</comment>
<accession>A0A179S3C7</accession>
<name>A0A179S3C7_9HYPH</name>
<reference evidence="1 2" key="1">
    <citation type="submission" date="2016-04" db="EMBL/GenBank/DDBJ databases">
        <authorList>
            <person name="Evans L.H."/>
            <person name="Alamgir A."/>
            <person name="Owens N."/>
            <person name="Weber N.D."/>
            <person name="Virtaneva K."/>
            <person name="Barbian K."/>
            <person name="Babar A."/>
            <person name="Rosenke K."/>
        </authorList>
    </citation>
    <scope>NUCLEOTIDE SEQUENCE [LARGE SCALE GENOMIC DNA]</scope>
    <source>
        <strain evidence="1 2">PMB02</strain>
    </source>
</reference>
<dbReference type="Proteomes" id="UP000078316">
    <property type="component" value="Unassembled WGS sequence"/>
</dbReference>
<evidence type="ECO:0000313" key="1">
    <source>
        <dbReference type="EMBL" id="OAS18186.1"/>
    </source>
</evidence>
<dbReference type="AlphaFoldDB" id="A0A179S3C7"/>
<gene>
    <name evidence="1" type="ORF">A5481_26950</name>
</gene>
<dbReference type="EMBL" id="LWHQ01000063">
    <property type="protein sequence ID" value="OAS18186.1"/>
    <property type="molecule type" value="Genomic_DNA"/>
</dbReference>
<dbReference type="RefSeq" id="WP_048434005.1">
    <property type="nucleotide sequence ID" value="NZ_LWHQ01000063.1"/>
</dbReference>
<sequence>MSDVVQFPTRLSGRDLNQIYRFGAVGGLEVLLMHPPGDEPAPLEITLRAGGAVVEIASINDVDGDMSRALWGAHQFADALFSSLMAIKGRGVLRDAFLGPQAPDDGEAA</sequence>